<dbReference type="GO" id="GO:0000932">
    <property type="term" value="C:P-body"/>
    <property type="evidence" value="ECO:0007669"/>
    <property type="project" value="TreeGrafter"/>
</dbReference>
<sequence length="576" mass="64414">MDPIIDWQISRHDIKSRGQYLLETGKWADCHFLVGQPGQLLAGHKLILAMASPVFEAMFYGGLAEKNDPIPILDLDPSAFKSLLEYIYTDKISINSVDKACELCYGAKKYMLPHVVEQCITFLWSDLCPKNVCRAYEFAKLFEEPRLMEKCLQIMCTKTIDVVQDSSFEDVELSTIITILDQDVLNIDSELNLFWAINKYAEKHGLCSSRTPEPNQSNSEQEQPVGSPQSPPTVDVEAGPSNAQRNNNNPNGNNGGNDQQQVNGQPIALVNAGRQQELPSIRDAIRRIRFLSLTPQQFAEGPARTNLLTQSEAFTILMNISTPNSCYPMPDGFTTNKNPRNAFSDSTPPSPVAGPSGHRPSAGGQLIHVVPPPQPAPLPTQSVPAPIPPVHPENPESPFYPDYLDEMRNNDSNYDRKYYCRRIMRQQTECLNTSVLDCSLTFIVDRSVCITGIEVPTQVQGSTIVGNDRYSELLYAHLLDAHGSRLTYTHCNQRVAYNSMLEISFDRPVFIQRHKMYKIGVVFNKVGWYPVSQSVAKVNCDNVCFTFCVGSQSESVRDGLIRTIVFTYSRDGIAYP</sequence>
<dbReference type="Gene3D" id="3.30.710.10">
    <property type="entry name" value="Potassium Channel Kv1.1, Chain A"/>
    <property type="match status" value="1"/>
</dbReference>
<organism evidence="3">
    <name type="scientific">Culex tarsalis</name>
    <name type="common">Encephalitis mosquito</name>
    <dbReference type="NCBI Taxonomy" id="7177"/>
    <lineage>
        <taxon>Eukaryota</taxon>
        <taxon>Metazoa</taxon>
        <taxon>Ecdysozoa</taxon>
        <taxon>Arthropoda</taxon>
        <taxon>Hexapoda</taxon>
        <taxon>Insecta</taxon>
        <taxon>Pterygota</taxon>
        <taxon>Neoptera</taxon>
        <taxon>Endopterygota</taxon>
        <taxon>Diptera</taxon>
        <taxon>Nematocera</taxon>
        <taxon>Culicoidea</taxon>
        <taxon>Culicidae</taxon>
        <taxon>Culicinae</taxon>
        <taxon>Culicini</taxon>
        <taxon>Culex</taxon>
        <taxon>Culex</taxon>
    </lineage>
</organism>
<feature type="compositionally biased region" description="Low complexity" evidence="1">
    <location>
        <begin position="239"/>
        <end position="262"/>
    </location>
</feature>
<reference evidence="3" key="1">
    <citation type="submission" date="2017-01" db="EMBL/GenBank/DDBJ databases">
        <title>A deep insight into the sialotranscriptome of adult male and female Cluex tarsalis mosquitoes.</title>
        <authorList>
            <person name="Ribeiro J.M."/>
            <person name="Moreira F."/>
            <person name="Bernard K.A."/>
            <person name="Calvo E."/>
        </authorList>
    </citation>
    <scope>NUCLEOTIDE SEQUENCE</scope>
    <source>
        <strain evidence="3">Kern County</strain>
        <tissue evidence="3">Salivary glands</tissue>
    </source>
</reference>
<feature type="region of interest" description="Disordered" evidence="1">
    <location>
        <begin position="334"/>
        <end position="364"/>
    </location>
</feature>
<dbReference type="GO" id="GO:0022008">
    <property type="term" value="P:neurogenesis"/>
    <property type="evidence" value="ECO:0007669"/>
    <property type="project" value="TreeGrafter"/>
</dbReference>
<dbReference type="InterPro" id="IPR000210">
    <property type="entry name" value="BTB/POZ_dom"/>
</dbReference>
<dbReference type="Pfam" id="PF07707">
    <property type="entry name" value="BACK"/>
    <property type="match status" value="1"/>
</dbReference>
<proteinExistence type="predicted"/>
<dbReference type="InterPro" id="IPR011705">
    <property type="entry name" value="BACK"/>
</dbReference>
<dbReference type="SMART" id="SM00875">
    <property type="entry name" value="BACK"/>
    <property type="match status" value="1"/>
</dbReference>
<dbReference type="GO" id="GO:0005829">
    <property type="term" value="C:cytosol"/>
    <property type="evidence" value="ECO:0007669"/>
    <property type="project" value="TreeGrafter"/>
</dbReference>
<name>A0A1Q3FDJ8_CULTA</name>
<dbReference type="FunFam" id="3.30.710.10:FF:000169">
    <property type="entry name" value="BTB/POZ domain-containing protein 2"/>
    <property type="match status" value="1"/>
</dbReference>
<dbReference type="Gene3D" id="1.25.40.420">
    <property type="match status" value="1"/>
</dbReference>
<dbReference type="InterPro" id="IPR038648">
    <property type="entry name" value="PHR_sf"/>
</dbReference>
<protein>
    <recommendedName>
        <fullName evidence="2">BTB domain-containing protein</fullName>
    </recommendedName>
</protein>
<feature type="compositionally biased region" description="Polar residues" evidence="1">
    <location>
        <begin position="334"/>
        <end position="347"/>
    </location>
</feature>
<feature type="compositionally biased region" description="Polar residues" evidence="1">
    <location>
        <begin position="208"/>
        <end position="228"/>
    </location>
</feature>
<accession>A0A1Q3FDJ8</accession>
<dbReference type="SUPFAM" id="SSF54695">
    <property type="entry name" value="POZ domain"/>
    <property type="match status" value="1"/>
</dbReference>
<dbReference type="PROSITE" id="PS50097">
    <property type="entry name" value="BTB"/>
    <property type="match status" value="1"/>
</dbReference>
<evidence type="ECO:0000259" key="2">
    <source>
        <dbReference type="PROSITE" id="PS50097"/>
    </source>
</evidence>
<dbReference type="PANTHER" id="PTHR45774">
    <property type="entry name" value="BTB/POZ DOMAIN-CONTAINING"/>
    <property type="match status" value="1"/>
</dbReference>
<dbReference type="Gene3D" id="2.60.120.820">
    <property type="entry name" value="PHR domain"/>
    <property type="match status" value="1"/>
</dbReference>
<dbReference type="Pfam" id="PF00651">
    <property type="entry name" value="BTB"/>
    <property type="match status" value="1"/>
</dbReference>
<dbReference type="PANTHER" id="PTHR45774:SF3">
    <property type="entry name" value="BTB (POZ) DOMAIN-CONTAINING 2B-RELATED"/>
    <property type="match status" value="1"/>
</dbReference>
<dbReference type="AlphaFoldDB" id="A0A1Q3FDJ8"/>
<dbReference type="EMBL" id="GFDL01009400">
    <property type="protein sequence ID" value="JAV25645.1"/>
    <property type="molecule type" value="Transcribed_RNA"/>
</dbReference>
<feature type="region of interest" description="Disordered" evidence="1">
    <location>
        <begin position="207"/>
        <end position="262"/>
    </location>
</feature>
<dbReference type="SMART" id="SM00225">
    <property type="entry name" value="BTB"/>
    <property type="match status" value="1"/>
</dbReference>
<dbReference type="InterPro" id="IPR011333">
    <property type="entry name" value="SKP1/BTB/POZ_sf"/>
</dbReference>
<feature type="domain" description="BTB" evidence="2">
    <location>
        <begin position="28"/>
        <end position="96"/>
    </location>
</feature>
<evidence type="ECO:0000313" key="3">
    <source>
        <dbReference type="EMBL" id="JAV25645.1"/>
    </source>
</evidence>
<evidence type="ECO:0000256" key="1">
    <source>
        <dbReference type="SAM" id="MobiDB-lite"/>
    </source>
</evidence>